<comment type="subcellular location">
    <subcellularLocation>
        <location evidence="1 7">Cell membrane</location>
        <topology evidence="1 7">Multi-pass membrane protein</topology>
    </subcellularLocation>
</comment>
<comment type="caution">
    <text evidence="10">The sequence shown here is derived from an EMBL/GenBank/DDBJ whole genome shotgun (WGS) entry which is preliminary data.</text>
</comment>
<dbReference type="InterPro" id="IPR000515">
    <property type="entry name" value="MetI-like"/>
</dbReference>
<evidence type="ECO:0000256" key="5">
    <source>
        <dbReference type="ARBA" id="ARBA00022989"/>
    </source>
</evidence>
<evidence type="ECO:0000256" key="3">
    <source>
        <dbReference type="ARBA" id="ARBA00022475"/>
    </source>
</evidence>
<comment type="similarity">
    <text evidence="7">Belongs to the binding-protein-dependent transport system permease family.</text>
</comment>
<gene>
    <name evidence="10" type="ORF">LHJ74_12445</name>
</gene>
<keyword evidence="5 7" id="KW-1133">Transmembrane helix</keyword>
<feature type="transmembrane region" description="Helical" evidence="7">
    <location>
        <begin position="228"/>
        <end position="250"/>
    </location>
</feature>
<keyword evidence="11" id="KW-1185">Reference proteome</keyword>
<evidence type="ECO:0000259" key="9">
    <source>
        <dbReference type="PROSITE" id="PS50928"/>
    </source>
</evidence>
<evidence type="ECO:0000256" key="4">
    <source>
        <dbReference type="ARBA" id="ARBA00022692"/>
    </source>
</evidence>
<keyword evidence="6 7" id="KW-0472">Membrane</keyword>
<dbReference type="PROSITE" id="PS50928">
    <property type="entry name" value="ABC_TM1"/>
    <property type="match status" value="1"/>
</dbReference>
<feature type="domain" description="ABC transmembrane type-1" evidence="9">
    <location>
        <begin position="97"/>
        <end position="309"/>
    </location>
</feature>
<dbReference type="InterPro" id="IPR035906">
    <property type="entry name" value="MetI-like_sf"/>
</dbReference>
<feature type="transmembrane region" description="Helical" evidence="7">
    <location>
        <begin position="290"/>
        <end position="310"/>
    </location>
</feature>
<reference evidence="10 11" key="1">
    <citation type="submission" date="2021-10" db="EMBL/GenBank/DDBJ databases">
        <title>Streptomyces gossypii sp. nov., isolated from soil collected from cotton field.</title>
        <authorList>
            <person name="Ge X."/>
            <person name="Chen X."/>
            <person name="Liu W."/>
        </authorList>
    </citation>
    <scope>NUCLEOTIDE SEQUENCE [LARGE SCALE GENOMIC DNA]</scope>
    <source>
        <strain evidence="10 11">N2-109</strain>
    </source>
</reference>
<feature type="transmembrane region" description="Helical" evidence="7">
    <location>
        <begin position="101"/>
        <end position="121"/>
    </location>
</feature>
<dbReference type="InterPro" id="IPR051393">
    <property type="entry name" value="ABC_transporter_permease"/>
</dbReference>
<name>A0ABT2JTV0_9ACTN</name>
<feature type="transmembrane region" description="Helical" evidence="7">
    <location>
        <begin position="185"/>
        <end position="207"/>
    </location>
</feature>
<dbReference type="Proteomes" id="UP001156389">
    <property type="component" value="Unassembled WGS sequence"/>
</dbReference>
<dbReference type="PANTHER" id="PTHR30193:SF37">
    <property type="entry name" value="INNER MEMBRANE ABC TRANSPORTER PERMEASE PROTEIN YCJO"/>
    <property type="match status" value="1"/>
</dbReference>
<evidence type="ECO:0000313" key="10">
    <source>
        <dbReference type="EMBL" id="MCT2590709.1"/>
    </source>
</evidence>
<accession>A0ABT2JTV0</accession>
<evidence type="ECO:0000313" key="11">
    <source>
        <dbReference type="Proteomes" id="UP001156389"/>
    </source>
</evidence>
<organism evidence="10 11">
    <name type="scientific">Streptomyces gossypii</name>
    <dbReference type="NCBI Taxonomy" id="2883101"/>
    <lineage>
        <taxon>Bacteria</taxon>
        <taxon>Bacillati</taxon>
        <taxon>Actinomycetota</taxon>
        <taxon>Actinomycetes</taxon>
        <taxon>Kitasatosporales</taxon>
        <taxon>Streptomycetaceae</taxon>
        <taxon>Streptomyces</taxon>
    </lineage>
</organism>
<proteinExistence type="inferred from homology"/>
<keyword evidence="4 7" id="KW-0812">Transmembrane</keyword>
<dbReference type="Gene3D" id="1.10.3720.10">
    <property type="entry name" value="MetI-like"/>
    <property type="match status" value="1"/>
</dbReference>
<feature type="transmembrane region" description="Helical" evidence="7">
    <location>
        <begin position="133"/>
        <end position="153"/>
    </location>
</feature>
<keyword evidence="2 7" id="KW-0813">Transport</keyword>
<dbReference type="EMBL" id="JAJAGO010000005">
    <property type="protein sequence ID" value="MCT2590709.1"/>
    <property type="molecule type" value="Genomic_DNA"/>
</dbReference>
<keyword evidence="3" id="KW-1003">Cell membrane</keyword>
<dbReference type="PANTHER" id="PTHR30193">
    <property type="entry name" value="ABC TRANSPORTER PERMEASE PROTEIN"/>
    <property type="match status" value="1"/>
</dbReference>
<feature type="transmembrane region" description="Helical" evidence="7">
    <location>
        <begin position="40"/>
        <end position="62"/>
    </location>
</feature>
<dbReference type="Pfam" id="PF00528">
    <property type="entry name" value="BPD_transp_1"/>
    <property type="match status" value="1"/>
</dbReference>
<evidence type="ECO:0000256" key="2">
    <source>
        <dbReference type="ARBA" id="ARBA00022448"/>
    </source>
</evidence>
<feature type="region of interest" description="Disordered" evidence="8">
    <location>
        <begin position="1"/>
        <end position="33"/>
    </location>
</feature>
<protein>
    <submittedName>
        <fullName evidence="10">Sugar ABC transporter permease</fullName>
    </submittedName>
</protein>
<evidence type="ECO:0000256" key="1">
    <source>
        <dbReference type="ARBA" id="ARBA00004651"/>
    </source>
</evidence>
<evidence type="ECO:0000256" key="6">
    <source>
        <dbReference type="ARBA" id="ARBA00023136"/>
    </source>
</evidence>
<dbReference type="SUPFAM" id="SSF161098">
    <property type="entry name" value="MetI-like"/>
    <property type="match status" value="1"/>
</dbReference>
<sequence>MSSSLDQRKPPLPGPRTSSKPGPADSPPPRRSARRLRDRLAGAGFLAPAVLLVSTLLLLPFATTVYRSFFDDRRVSGFAGLDNYALFLNDPVLTRSIQNTLMWVVGTVVLPLLLGLAIAVLTHGGGWSRAARLVVVLPYALSGSAVAVVWNFVLTTDGAANQALRAFGMDAFAQGWLLEWPGNTLVMILANTWQSAGVAVILFLVGLQTIPPETLEAASLDGASGWRRFWFVVLPQLRTVSVIVVGISLVNGLKSFDLIWVLTQGGPGRESETLAVSMYQETFLALHPGAGAAVAVVLTTIVLFTSWLYLRRQLTPKGN</sequence>
<evidence type="ECO:0000256" key="7">
    <source>
        <dbReference type="RuleBase" id="RU363032"/>
    </source>
</evidence>
<dbReference type="CDD" id="cd06261">
    <property type="entry name" value="TM_PBP2"/>
    <property type="match status" value="1"/>
</dbReference>
<dbReference type="RefSeq" id="WP_260218030.1">
    <property type="nucleotide sequence ID" value="NZ_JAJAGO010000005.1"/>
</dbReference>
<evidence type="ECO:0000256" key="8">
    <source>
        <dbReference type="SAM" id="MobiDB-lite"/>
    </source>
</evidence>